<dbReference type="OMA" id="SKPAMHE"/>
<feature type="compositionally biased region" description="Low complexity" evidence="1">
    <location>
        <begin position="154"/>
        <end position="164"/>
    </location>
</feature>
<organism evidence="2 3">
    <name type="scientific">Grifola frondosa</name>
    <name type="common">Maitake</name>
    <name type="synonym">Polyporus frondosus</name>
    <dbReference type="NCBI Taxonomy" id="5627"/>
    <lineage>
        <taxon>Eukaryota</taxon>
        <taxon>Fungi</taxon>
        <taxon>Dikarya</taxon>
        <taxon>Basidiomycota</taxon>
        <taxon>Agaricomycotina</taxon>
        <taxon>Agaricomycetes</taxon>
        <taxon>Polyporales</taxon>
        <taxon>Grifolaceae</taxon>
        <taxon>Grifola</taxon>
    </lineage>
</organism>
<feature type="compositionally biased region" description="Basic and acidic residues" evidence="1">
    <location>
        <begin position="136"/>
        <end position="151"/>
    </location>
</feature>
<feature type="region of interest" description="Disordered" evidence="1">
    <location>
        <begin position="1"/>
        <end position="164"/>
    </location>
</feature>
<sequence>MSTQDATFSRQPVPTHHVHHSSDVLPGARGGTPPADYSTDVTNDPRTWQDNNQRRFGAGTDTSAVMAGGQHNTPEAGAHQTAPVHSAFNEDRPMDVQPTSQGGVAIGGNNNLPEGKASMTDKLIGKGQKVAGKVMRNPDLHEKGELRESGGKDAAAGQAQAPHD</sequence>
<proteinExistence type="predicted"/>
<protein>
    <recommendedName>
        <fullName evidence="4">CsbD-like domain-containing protein</fullName>
    </recommendedName>
</protein>
<evidence type="ECO:0000313" key="3">
    <source>
        <dbReference type="Proteomes" id="UP000092993"/>
    </source>
</evidence>
<evidence type="ECO:0000256" key="1">
    <source>
        <dbReference type="SAM" id="MobiDB-lite"/>
    </source>
</evidence>
<accession>A0A1C7MC89</accession>
<dbReference type="Proteomes" id="UP000092993">
    <property type="component" value="Unassembled WGS sequence"/>
</dbReference>
<gene>
    <name evidence="2" type="ORF">A0H81_05193</name>
</gene>
<feature type="compositionally biased region" description="Polar residues" evidence="1">
    <location>
        <begin position="39"/>
        <end position="51"/>
    </location>
</feature>
<keyword evidence="3" id="KW-1185">Reference proteome</keyword>
<feature type="compositionally biased region" description="Polar residues" evidence="1">
    <location>
        <begin position="97"/>
        <end position="112"/>
    </location>
</feature>
<dbReference type="AlphaFoldDB" id="A0A1C7MC89"/>
<evidence type="ECO:0000313" key="2">
    <source>
        <dbReference type="EMBL" id="OBZ74533.1"/>
    </source>
</evidence>
<feature type="compositionally biased region" description="Polar residues" evidence="1">
    <location>
        <begin position="1"/>
        <end position="12"/>
    </location>
</feature>
<name>A0A1C7MC89_GRIFR</name>
<dbReference type="EMBL" id="LUGG01000005">
    <property type="protein sequence ID" value="OBZ74533.1"/>
    <property type="molecule type" value="Genomic_DNA"/>
</dbReference>
<reference evidence="2 3" key="1">
    <citation type="submission" date="2016-03" db="EMBL/GenBank/DDBJ databases">
        <title>Whole genome sequencing of Grifola frondosa 9006-11.</title>
        <authorList>
            <person name="Min B."/>
            <person name="Park H."/>
            <person name="Kim J.-G."/>
            <person name="Cho H."/>
            <person name="Oh Y.-L."/>
            <person name="Kong W.-S."/>
            <person name="Choi I.-G."/>
        </authorList>
    </citation>
    <scope>NUCLEOTIDE SEQUENCE [LARGE SCALE GENOMIC DNA]</scope>
    <source>
        <strain evidence="2 3">9006-11</strain>
    </source>
</reference>
<comment type="caution">
    <text evidence="2">The sequence shown here is derived from an EMBL/GenBank/DDBJ whole genome shotgun (WGS) entry which is preliminary data.</text>
</comment>
<evidence type="ECO:0008006" key="4">
    <source>
        <dbReference type="Google" id="ProtNLM"/>
    </source>
</evidence>
<dbReference type="OrthoDB" id="3210574at2759"/>